<dbReference type="InterPro" id="IPR011335">
    <property type="entry name" value="Restrct_endonuc-II-like"/>
</dbReference>
<reference evidence="1 2" key="1">
    <citation type="journal article" date="2017" name="BMC Genomics">
        <title>Comparative genomic and phylogenomic analyses of the Bifidobacteriaceae family.</title>
        <authorList>
            <person name="Lugli G.A."/>
            <person name="Milani C."/>
            <person name="Turroni F."/>
            <person name="Duranti S."/>
            <person name="Mancabelli L."/>
            <person name="Mangifesta M."/>
            <person name="Ferrario C."/>
            <person name="Modesto M."/>
            <person name="Mattarelli P."/>
            <person name="Jiri K."/>
            <person name="van Sinderen D."/>
            <person name="Ventura M."/>
        </authorList>
    </citation>
    <scope>NUCLEOTIDE SEQUENCE [LARGE SCALE GENOMIC DNA]</scope>
    <source>
        <strain evidence="1 2">DSM 100202</strain>
    </source>
</reference>
<dbReference type="Proteomes" id="UP000216074">
    <property type="component" value="Unassembled WGS sequence"/>
</dbReference>
<keyword evidence="2" id="KW-1185">Reference proteome</keyword>
<organism evidence="1 2">
    <name type="scientific">Bifidobacterium hapali</name>
    <dbReference type="NCBI Taxonomy" id="1630172"/>
    <lineage>
        <taxon>Bacteria</taxon>
        <taxon>Bacillati</taxon>
        <taxon>Actinomycetota</taxon>
        <taxon>Actinomycetes</taxon>
        <taxon>Bifidobacteriales</taxon>
        <taxon>Bifidobacteriaceae</taxon>
        <taxon>Bifidobacterium</taxon>
    </lineage>
</organism>
<evidence type="ECO:0000313" key="1">
    <source>
        <dbReference type="EMBL" id="OZG65617.1"/>
    </source>
</evidence>
<proteinExistence type="predicted"/>
<dbReference type="AlphaFoldDB" id="A0A261G2F6"/>
<dbReference type="RefSeq" id="WP_244569273.1">
    <property type="nucleotide sequence ID" value="NZ_MWWY01000012.1"/>
</dbReference>
<dbReference type="EMBL" id="MWWY01000012">
    <property type="protein sequence ID" value="OZG65617.1"/>
    <property type="molecule type" value="Genomic_DNA"/>
</dbReference>
<evidence type="ECO:0000313" key="2">
    <source>
        <dbReference type="Proteomes" id="UP000216074"/>
    </source>
</evidence>
<comment type="caution">
    <text evidence="1">The sequence shown here is derived from an EMBL/GenBank/DDBJ whole genome shotgun (WGS) entry which is preliminary data.</text>
</comment>
<accession>A0A261G2F6</accession>
<sequence length="323" mass="35769">MYDTEVTTTHVSPASQAMTAATAPARSLHEDLAQTREQITQQCTAEAKRIGHKLLFGLTTSLALQSVPIPADCAIDATRLHTVSSTHTKRIRSATSILQPHVWKHVDSASIVRINPYVYALNLFQTWAQMSASLSFASLIILGDSIITAIARQPALAQKRSASQVRDDLIAFVHDTPRFKGKVACRRAAMITAINVDSPKESECRLSLLRHGIAGVETGYIVPNARFTSGAPMTLDMAWPEWKVALEYDGDQHRTDKKQWRRDQEKREHLRSRGWIVVTATGGNLADEQSRAELAFCVARHLAQRGAQFAFHVIAQPIEQAWG</sequence>
<name>A0A261G2F6_9BIFI</name>
<evidence type="ECO:0008006" key="3">
    <source>
        <dbReference type="Google" id="ProtNLM"/>
    </source>
</evidence>
<dbReference type="SUPFAM" id="SSF52980">
    <property type="entry name" value="Restriction endonuclease-like"/>
    <property type="match status" value="1"/>
</dbReference>
<dbReference type="Gene3D" id="3.40.960.10">
    <property type="entry name" value="VSR Endonuclease"/>
    <property type="match status" value="1"/>
</dbReference>
<gene>
    <name evidence="1" type="ORF">BHAP_0565</name>
</gene>
<protein>
    <recommendedName>
        <fullName evidence="3">DUF559 domain-containing protein</fullName>
    </recommendedName>
</protein>